<evidence type="ECO:0000313" key="2">
    <source>
        <dbReference type="Proteomes" id="UP001207468"/>
    </source>
</evidence>
<organism evidence="1 2">
    <name type="scientific">Russula earlei</name>
    <dbReference type="NCBI Taxonomy" id="71964"/>
    <lineage>
        <taxon>Eukaryota</taxon>
        <taxon>Fungi</taxon>
        <taxon>Dikarya</taxon>
        <taxon>Basidiomycota</taxon>
        <taxon>Agaricomycotina</taxon>
        <taxon>Agaricomycetes</taxon>
        <taxon>Russulales</taxon>
        <taxon>Russulaceae</taxon>
        <taxon>Russula</taxon>
    </lineage>
</organism>
<reference evidence="1" key="1">
    <citation type="submission" date="2021-03" db="EMBL/GenBank/DDBJ databases">
        <title>Evolutionary priming and transition to the ectomycorrhizal habit in an iconic lineage of mushroom-forming fungi: is preadaptation a requirement?</title>
        <authorList>
            <consortium name="DOE Joint Genome Institute"/>
            <person name="Looney B.P."/>
            <person name="Miyauchi S."/>
            <person name="Morin E."/>
            <person name="Drula E."/>
            <person name="Courty P.E."/>
            <person name="Chicoki N."/>
            <person name="Fauchery L."/>
            <person name="Kohler A."/>
            <person name="Kuo A."/>
            <person name="LaButti K."/>
            <person name="Pangilinan J."/>
            <person name="Lipzen A."/>
            <person name="Riley R."/>
            <person name="Andreopoulos W."/>
            <person name="He G."/>
            <person name="Johnson J."/>
            <person name="Barry K.W."/>
            <person name="Grigoriev I.V."/>
            <person name="Nagy L."/>
            <person name="Hibbett D."/>
            <person name="Henrissat B."/>
            <person name="Matheny P.B."/>
            <person name="Labbe J."/>
            <person name="Martin A.F."/>
        </authorList>
    </citation>
    <scope>NUCLEOTIDE SEQUENCE</scope>
    <source>
        <strain evidence="1">BPL698</strain>
    </source>
</reference>
<proteinExistence type="predicted"/>
<sequence length="455" mass="50441">MPGSPVSSALQAVGVPAIVCPDRSTFSVHTKEAESLPEALRIVVSARQQLELQSREERVYPILMSNRLVAPHSSDDLAPSADTLVREVLAGQRLQGTIQGFNSHVRESLVANMAARQETVDDKILQLRREYLTLHREWAARCAGLDNSLRVDPTAGEVSTIPARTTRRSAAVLGDAVRSDLEMEQIIASLGNDELYDPAHLALRNVAAIPDMISVTRGKVDSVFDDTNNAIYDPQSFFDPSSGLAEWTDDEVEIFKQGFAKYPKQFGHIAEGLEHKTQAQCVQFYYLHKKALIDFREAIATYGQSKRRRGGRKTDKKKGGLLADIRQHDAEVSKEQDPVKRRASAAARRRREAARVVPRRSITVAQQEEQTPVTTPTPEPESESMRPKRRRNTRPAAELEPVGTEEPPSKKSRRVQRKPRLVPEAATPEPTPLSTKAAIEGPNATMENIGENDLS</sequence>
<evidence type="ECO:0000313" key="1">
    <source>
        <dbReference type="EMBL" id="KAI9507597.1"/>
    </source>
</evidence>
<dbReference type="Proteomes" id="UP001207468">
    <property type="component" value="Unassembled WGS sequence"/>
</dbReference>
<name>A0ACC0U936_9AGAM</name>
<accession>A0ACC0U936</accession>
<protein>
    <submittedName>
        <fullName evidence="1">Uncharacterized protein</fullName>
    </submittedName>
</protein>
<keyword evidence="2" id="KW-1185">Reference proteome</keyword>
<gene>
    <name evidence="1" type="ORF">F5148DRAFT_981172</name>
</gene>
<comment type="caution">
    <text evidence="1">The sequence shown here is derived from an EMBL/GenBank/DDBJ whole genome shotgun (WGS) entry which is preliminary data.</text>
</comment>
<dbReference type="EMBL" id="JAGFNK010000119">
    <property type="protein sequence ID" value="KAI9507597.1"/>
    <property type="molecule type" value="Genomic_DNA"/>
</dbReference>